<feature type="transmembrane region" description="Helical" evidence="7">
    <location>
        <begin position="1059"/>
        <end position="1086"/>
    </location>
</feature>
<dbReference type="SUPFAM" id="SSF52540">
    <property type="entry name" value="P-loop containing nucleoside triphosphate hydrolases"/>
    <property type="match status" value="2"/>
</dbReference>
<dbReference type="GO" id="GO:0140359">
    <property type="term" value="F:ABC-type transporter activity"/>
    <property type="evidence" value="ECO:0007669"/>
    <property type="project" value="InterPro"/>
</dbReference>
<protein>
    <submittedName>
        <fullName evidence="9">ATP-binding cassette sub-family A member 3</fullName>
    </submittedName>
</protein>
<organism evidence="9">
    <name type="scientific">Lygus hesperus</name>
    <name type="common">Western plant bug</name>
    <dbReference type="NCBI Taxonomy" id="30085"/>
    <lineage>
        <taxon>Eukaryota</taxon>
        <taxon>Metazoa</taxon>
        <taxon>Ecdysozoa</taxon>
        <taxon>Arthropoda</taxon>
        <taxon>Hexapoda</taxon>
        <taxon>Insecta</taxon>
        <taxon>Pterygota</taxon>
        <taxon>Neoptera</taxon>
        <taxon>Paraneoptera</taxon>
        <taxon>Hemiptera</taxon>
        <taxon>Heteroptera</taxon>
        <taxon>Panheteroptera</taxon>
        <taxon>Cimicomorpha</taxon>
        <taxon>Miridae</taxon>
        <taxon>Mirini</taxon>
        <taxon>Lygus</taxon>
    </lineage>
</organism>
<dbReference type="InterPro" id="IPR056264">
    <property type="entry name" value="R2_ABCA1-4-like"/>
</dbReference>
<dbReference type="GO" id="GO:0005524">
    <property type="term" value="F:ATP binding"/>
    <property type="evidence" value="ECO:0007669"/>
    <property type="project" value="UniProtKB-KW"/>
</dbReference>
<evidence type="ECO:0000256" key="2">
    <source>
        <dbReference type="ARBA" id="ARBA00022692"/>
    </source>
</evidence>
<dbReference type="InterPro" id="IPR027417">
    <property type="entry name" value="P-loop_NTPase"/>
</dbReference>
<feature type="domain" description="ABC transporter" evidence="8">
    <location>
        <begin position="492"/>
        <end position="723"/>
    </location>
</feature>
<comment type="subcellular location">
    <subcellularLocation>
        <location evidence="1">Membrane</location>
        <topology evidence="1">Multi-pass membrane protein</topology>
    </subcellularLocation>
</comment>
<gene>
    <name evidence="9" type="primary">ABCA3_2</name>
    <name evidence="9" type="ORF">CM83_35112</name>
</gene>
<evidence type="ECO:0000256" key="1">
    <source>
        <dbReference type="ARBA" id="ARBA00004141"/>
    </source>
</evidence>
<dbReference type="CDD" id="cd03263">
    <property type="entry name" value="ABC_subfamily_A"/>
    <property type="match status" value="2"/>
</dbReference>
<feature type="transmembrane region" description="Helical" evidence="7">
    <location>
        <begin position="411"/>
        <end position="438"/>
    </location>
</feature>
<evidence type="ECO:0000256" key="6">
    <source>
        <dbReference type="ARBA" id="ARBA00023136"/>
    </source>
</evidence>
<evidence type="ECO:0000313" key="9">
    <source>
        <dbReference type="EMBL" id="JAF98344.1"/>
    </source>
</evidence>
<dbReference type="EMBL" id="GBHO01045259">
    <property type="protein sequence ID" value="JAF98344.1"/>
    <property type="molecule type" value="Transcribed_RNA"/>
</dbReference>
<dbReference type="InterPro" id="IPR003439">
    <property type="entry name" value="ABC_transporter-like_ATP-bd"/>
</dbReference>
<keyword evidence="5 7" id="KW-1133">Transmembrane helix</keyword>
<evidence type="ECO:0000256" key="4">
    <source>
        <dbReference type="ARBA" id="ARBA00022840"/>
    </source>
</evidence>
<evidence type="ECO:0000256" key="5">
    <source>
        <dbReference type="ARBA" id="ARBA00022989"/>
    </source>
</evidence>
<feature type="transmembrane region" description="Helical" evidence="7">
    <location>
        <begin position="1092"/>
        <end position="1118"/>
    </location>
</feature>
<evidence type="ECO:0000256" key="7">
    <source>
        <dbReference type="SAM" id="Phobius"/>
    </source>
</evidence>
<evidence type="ECO:0000259" key="8">
    <source>
        <dbReference type="PROSITE" id="PS50893"/>
    </source>
</evidence>
<dbReference type="InterPro" id="IPR026082">
    <property type="entry name" value="ABCA"/>
</dbReference>
<dbReference type="InterPro" id="IPR003593">
    <property type="entry name" value="AAA+_ATPase"/>
</dbReference>
<reference evidence="9" key="2">
    <citation type="submission" date="2014-07" db="EMBL/GenBank/DDBJ databases">
        <authorList>
            <person name="Hull J."/>
        </authorList>
    </citation>
    <scope>NUCLEOTIDE SEQUENCE</scope>
</reference>
<feature type="transmembrane region" description="Helical" evidence="7">
    <location>
        <begin position="1216"/>
        <end position="1238"/>
    </location>
</feature>
<feature type="transmembrane region" description="Helical" evidence="7">
    <location>
        <begin position="1130"/>
        <end position="1151"/>
    </location>
</feature>
<dbReference type="FunFam" id="3.40.50.300:FF:000933">
    <property type="entry name" value="ABC transporter A family member 7"/>
    <property type="match status" value="1"/>
</dbReference>
<dbReference type="PANTHER" id="PTHR19229">
    <property type="entry name" value="ATP-BINDING CASSETTE TRANSPORTER SUBFAMILY A ABCA"/>
    <property type="match status" value="1"/>
</dbReference>
<dbReference type="Pfam" id="PF23321">
    <property type="entry name" value="R1_ABCA1"/>
    <property type="match status" value="1"/>
</dbReference>
<dbReference type="GO" id="GO:0016887">
    <property type="term" value="F:ATP hydrolysis activity"/>
    <property type="evidence" value="ECO:0007669"/>
    <property type="project" value="InterPro"/>
</dbReference>
<keyword evidence="3" id="KW-0547">Nucleotide-binding</keyword>
<dbReference type="SMART" id="SM00382">
    <property type="entry name" value="AAA"/>
    <property type="match status" value="2"/>
</dbReference>
<dbReference type="InterPro" id="IPR013525">
    <property type="entry name" value="ABC2_TM"/>
</dbReference>
<feature type="transmembrane region" description="Helical" evidence="7">
    <location>
        <begin position="1014"/>
        <end position="1038"/>
    </location>
</feature>
<reference evidence="9" key="1">
    <citation type="journal article" date="2014" name="PLoS ONE">
        <title>Transcriptome-Based Identification of ABC Transporters in the Western Tarnished Plant Bug Lygus hesperus.</title>
        <authorList>
            <person name="Hull J.J."/>
            <person name="Chaney K."/>
            <person name="Geib S.M."/>
            <person name="Fabrick J.A."/>
            <person name="Brent C.S."/>
            <person name="Walsh D."/>
            <person name="Lavine L.C."/>
        </authorList>
    </citation>
    <scope>NUCLEOTIDE SEQUENCE</scope>
</reference>
<feature type="transmembrane region" description="Helical" evidence="7">
    <location>
        <begin position="307"/>
        <end position="334"/>
    </location>
</feature>
<feature type="transmembrane region" description="Helical" evidence="7">
    <location>
        <begin position="844"/>
        <end position="866"/>
    </location>
</feature>
<feature type="transmembrane region" description="Helical" evidence="7">
    <location>
        <begin position="225"/>
        <end position="251"/>
    </location>
</feature>
<feature type="domain" description="ABC transporter" evidence="8">
    <location>
        <begin position="1318"/>
        <end position="1550"/>
    </location>
</feature>
<proteinExistence type="predicted"/>
<dbReference type="GO" id="GO:0016020">
    <property type="term" value="C:membrane"/>
    <property type="evidence" value="ECO:0007669"/>
    <property type="project" value="UniProtKB-SubCell"/>
</dbReference>
<dbReference type="Pfam" id="PF12698">
    <property type="entry name" value="ABC2_membrane_3"/>
    <property type="match status" value="2"/>
</dbReference>
<evidence type="ECO:0000256" key="3">
    <source>
        <dbReference type="ARBA" id="ARBA00022741"/>
    </source>
</evidence>
<keyword evidence="4 9" id="KW-0067">ATP-binding</keyword>
<dbReference type="InterPro" id="IPR017871">
    <property type="entry name" value="ABC_transporter-like_CS"/>
</dbReference>
<feature type="transmembrane region" description="Helical" evidence="7">
    <location>
        <begin position="20"/>
        <end position="40"/>
    </location>
</feature>
<feature type="transmembrane region" description="Helical" evidence="7">
    <location>
        <begin position="271"/>
        <end position="295"/>
    </location>
</feature>
<keyword evidence="2 7" id="KW-0812">Transmembrane</keyword>
<dbReference type="FunFam" id="3.40.50.300:FF:002470">
    <property type="entry name" value="ABC transporter, putative"/>
    <property type="match status" value="1"/>
</dbReference>
<dbReference type="PANTHER" id="PTHR19229:SF250">
    <property type="entry name" value="ABC TRANSPORTER DOMAIN-CONTAINING PROTEIN-RELATED"/>
    <property type="match status" value="1"/>
</dbReference>
<accession>A0A0A9W0E8</accession>
<sequence length="1634" mass="182271">MASVASALGYRLWCSFKRKWVLMLIFICIPILLSMMFLLVRSEGGLSKGNKEEGPTAPPPKKKSDLLAHSCESSFLPIAVCPSGIRTKNLMEAASSILSNAEGLKHVAYFDTPDQVAEYLANYSKSQSVFGFCGFGINFIEMSSTNLTYFIRSINADGWHTNKAYPSSMIPGPMDVNDFYIHRGFLALQIAINEAYSKTVLNITLPDWEIQAFPYPSYQKEDQYAVIYMIMGYLNSYGLTFLLVRFAVMMIQEKASGIKELLRINGVKTWMVYASWYFMFGLISFFIALVICIIWKIPMKAGAVLPATNPVMLLIILTTYYWAALTSVGFIASLINEPKFGTLFVVAYWIGSDILVTQGLTNFRTTSSLVFLALLPNGGIFGIFEAIAEFEAAGSGAGFTNLFLSPPVDKIILPIGVNLLVMIASMFIYLMLMAYIGAVKPGPFGRARPWYFIFPTRLWSRVQVEKVEVFSGENGSPTRSLMEPVGNEAIGLETVNLLKIFGSLVAVDQLNLKIYKNQITALLGHNGAGKSTLFSMISGMYSPTSGSVRTGEYDIFHGDNLERFRRDLGFCPQHDLLIDELSVEQHLIFFGMVKGLSHAEAKTQSDHWTQKFKIYDGRHKQVSELSGGMKRKLCLSVALVGNPQWLLLDEPTSGLDPESRRDIWDVLLTIRGNRTIVISTHFMEEADVLGDRIAIVAHGQLKCYGTAMFLKRHYGSGYQLNFTTNTGVKGLMNEIKKHVLSATLINETESTLLVGLPASEVKRFPELFRAIESKYGNSVESSLSCTTMDDVFLKVQEDEGVQMTIDEVDMPTMIRETHNLRAAQTKGFKIWQQMEGLFIKRYKWAFFNWASFIVFIVLCPVLGTWMTMSGCNNSQQTSVIDELDLSLEVYKDSLAIVSRKPTEDKLADAFEKATLASGSTFTEVSNPNITSALLNYAQEDLFNYRARMVVALDSSSDVPNALYSTLAYHSMPIAYSMLANALISQENSSATIQTYSYPYTFNEANCSGGGSILMIQWAILWIVMGVAILASTSYFVVFPHTERITQMKHLQLMTGAHPLVYWLTTLIADFTIYMIPVVLTLIMIVALDTSKLFTYCVLLWALTLVLILFGLGGILFAYFCSYFFKTYTSAMELCIFLSSMSAIVSLVGSQFDQTKWFPYVFNLIPWIPFAVCLTKIVQWASQVAVCSTCQVGILAIQCEQLINGATLESFGMKEELIYLAVDPFIYLFLILLIDVGAFRPFMRSLNAFLYGPIIDSTDPSDLDVAGEKELVDASKGDVHRDATFGCESLLSCEQVLLGGTQRVSESHPLDKFGMPPIFVCDHLGKKFRRSLTATYDVSFTIQKGECFGLLGVNGAGKSTTFGMLTGSVIPTRGDARIMNYSLSGNRTQYLKRLGYCPQLDGLLLELSARTLLSVFGRLRGVPSSELANITQKWIDVLDMTNICDRPCKDYSGGNKRKLSTALALIADPPVVLLDEPTTGVDPVIRRKIWAILKHCRESNGQTVIITSHSMDECEAVCGRLTIMVKGLMKCIGTVPRLKTVYGQGYILLVKLVFSCTEEQAVEIQSKIEKTFSPHIRLQDKQHGLFNFHITSKSVKLHYMFDMMLDMKLKYKEIEDFSLSDISLEQVFLSLAKDK</sequence>
<feature type="transmembrane region" description="Helical" evidence="7">
    <location>
        <begin position="369"/>
        <end position="388"/>
    </location>
</feature>
<dbReference type="PROSITE" id="PS00211">
    <property type="entry name" value="ABC_TRANSPORTER_1"/>
    <property type="match status" value="1"/>
</dbReference>
<dbReference type="PROSITE" id="PS50893">
    <property type="entry name" value="ABC_TRANSPORTER_2"/>
    <property type="match status" value="2"/>
</dbReference>
<dbReference type="Gene3D" id="3.40.50.300">
    <property type="entry name" value="P-loop containing nucleotide triphosphate hydrolases"/>
    <property type="match status" value="2"/>
</dbReference>
<dbReference type="Pfam" id="PF00005">
    <property type="entry name" value="ABC_tran"/>
    <property type="match status" value="2"/>
</dbReference>
<keyword evidence="6 7" id="KW-0472">Membrane</keyword>
<name>A0A0A9W0E8_LYGHE</name>
<dbReference type="GO" id="GO:0005319">
    <property type="term" value="F:lipid transporter activity"/>
    <property type="evidence" value="ECO:0007669"/>
    <property type="project" value="TreeGrafter"/>
</dbReference>